<dbReference type="EMBL" id="CM023488">
    <property type="protein sequence ID" value="KAH6924692.1"/>
    <property type="molecule type" value="Genomic_DNA"/>
</dbReference>
<evidence type="ECO:0000313" key="1">
    <source>
        <dbReference type="EMBL" id="KAH6924692.1"/>
    </source>
</evidence>
<comment type="caution">
    <text evidence="1">The sequence shown here is derived from an EMBL/GenBank/DDBJ whole genome shotgun (WGS) entry which is preliminary data.</text>
</comment>
<proteinExistence type="predicted"/>
<protein>
    <submittedName>
        <fullName evidence="1">Uncharacterized protein</fullName>
    </submittedName>
</protein>
<gene>
    <name evidence="1" type="ORF">HPB50_022118</name>
</gene>
<reference evidence="1" key="1">
    <citation type="submission" date="2020-05" db="EMBL/GenBank/DDBJ databases">
        <title>Large-scale comparative analyses of tick genomes elucidate their genetic diversity and vector capacities.</title>
        <authorList>
            <person name="Jia N."/>
            <person name="Wang J."/>
            <person name="Shi W."/>
            <person name="Du L."/>
            <person name="Sun Y."/>
            <person name="Zhan W."/>
            <person name="Jiang J."/>
            <person name="Wang Q."/>
            <person name="Zhang B."/>
            <person name="Ji P."/>
            <person name="Sakyi L.B."/>
            <person name="Cui X."/>
            <person name="Yuan T."/>
            <person name="Jiang B."/>
            <person name="Yang W."/>
            <person name="Lam T.T.-Y."/>
            <person name="Chang Q."/>
            <person name="Ding S."/>
            <person name="Wang X."/>
            <person name="Zhu J."/>
            <person name="Ruan X."/>
            <person name="Zhao L."/>
            <person name="Wei J."/>
            <person name="Que T."/>
            <person name="Du C."/>
            <person name="Cheng J."/>
            <person name="Dai P."/>
            <person name="Han X."/>
            <person name="Huang E."/>
            <person name="Gao Y."/>
            <person name="Liu J."/>
            <person name="Shao H."/>
            <person name="Ye R."/>
            <person name="Li L."/>
            <person name="Wei W."/>
            <person name="Wang X."/>
            <person name="Wang C."/>
            <person name="Yang T."/>
            <person name="Huo Q."/>
            <person name="Li W."/>
            <person name="Guo W."/>
            <person name="Chen H."/>
            <person name="Zhou L."/>
            <person name="Ni X."/>
            <person name="Tian J."/>
            <person name="Zhou Y."/>
            <person name="Sheng Y."/>
            <person name="Liu T."/>
            <person name="Pan Y."/>
            <person name="Xia L."/>
            <person name="Li J."/>
            <person name="Zhao F."/>
            <person name="Cao W."/>
        </authorList>
    </citation>
    <scope>NUCLEOTIDE SEQUENCE</scope>
    <source>
        <strain evidence="1">Hyas-2018</strain>
    </source>
</reference>
<name>A0ACB7RNZ5_HYAAI</name>
<keyword evidence="2" id="KW-1185">Reference proteome</keyword>
<evidence type="ECO:0000313" key="2">
    <source>
        <dbReference type="Proteomes" id="UP000821845"/>
    </source>
</evidence>
<organism evidence="1 2">
    <name type="scientific">Hyalomma asiaticum</name>
    <name type="common">Tick</name>
    <dbReference type="NCBI Taxonomy" id="266040"/>
    <lineage>
        <taxon>Eukaryota</taxon>
        <taxon>Metazoa</taxon>
        <taxon>Ecdysozoa</taxon>
        <taxon>Arthropoda</taxon>
        <taxon>Chelicerata</taxon>
        <taxon>Arachnida</taxon>
        <taxon>Acari</taxon>
        <taxon>Parasitiformes</taxon>
        <taxon>Ixodida</taxon>
        <taxon>Ixodoidea</taxon>
        <taxon>Ixodidae</taxon>
        <taxon>Hyalomminae</taxon>
        <taxon>Hyalomma</taxon>
    </lineage>
</organism>
<accession>A0ACB7RNZ5</accession>
<sequence>MYVLVRYNRERVKHIVQDQVIRHVQLNDVEDFKQNELYDVWWDGNDDTYDDYYLAHIPPQSKTPWSEIEKDSTSLRYNYSPDSKTELLAPTISEVVACDQVSHLDVVAPHNISSGKGMGSGGPGRVDSRATSQSRSLATAAHNTYHMAEVG</sequence>
<dbReference type="Proteomes" id="UP000821845">
    <property type="component" value="Chromosome 8"/>
</dbReference>